<feature type="region of interest" description="Disordered" evidence="1">
    <location>
        <begin position="1"/>
        <end position="34"/>
    </location>
</feature>
<evidence type="ECO:0000256" key="1">
    <source>
        <dbReference type="SAM" id="MobiDB-lite"/>
    </source>
</evidence>
<evidence type="ECO:0000313" key="3">
    <source>
        <dbReference type="Proteomes" id="UP000053676"/>
    </source>
</evidence>
<dbReference type="EMBL" id="KI660303">
    <property type="protein sequence ID" value="ETN75353.1"/>
    <property type="molecule type" value="Genomic_DNA"/>
</dbReference>
<keyword evidence="3" id="KW-1185">Reference proteome</keyword>
<dbReference type="Proteomes" id="UP000053676">
    <property type="component" value="Unassembled WGS sequence"/>
</dbReference>
<accession>W2T0E3</accession>
<gene>
    <name evidence="2" type="ORF">NECAME_12447</name>
</gene>
<protein>
    <submittedName>
        <fullName evidence="2">Uncharacterized protein</fullName>
    </submittedName>
</protein>
<sequence>MLSMIRRLCSTRRTSENKIADPRDERTSDPSSYSLSLRDTETIICYGYFEKKTKGHEEEADEDLLKFEEGYR</sequence>
<dbReference type="AlphaFoldDB" id="W2T0E3"/>
<organism evidence="2 3">
    <name type="scientific">Necator americanus</name>
    <name type="common">Human hookworm</name>
    <dbReference type="NCBI Taxonomy" id="51031"/>
    <lineage>
        <taxon>Eukaryota</taxon>
        <taxon>Metazoa</taxon>
        <taxon>Ecdysozoa</taxon>
        <taxon>Nematoda</taxon>
        <taxon>Chromadorea</taxon>
        <taxon>Rhabditida</taxon>
        <taxon>Rhabditina</taxon>
        <taxon>Rhabditomorpha</taxon>
        <taxon>Strongyloidea</taxon>
        <taxon>Ancylostomatidae</taxon>
        <taxon>Bunostominae</taxon>
        <taxon>Necator</taxon>
    </lineage>
</organism>
<reference evidence="3" key="1">
    <citation type="journal article" date="2014" name="Nat. Genet.">
        <title>Genome of the human hookworm Necator americanus.</title>
        <authorList>
            <person name="Tang Y.T."/>
            <person name="Gao X."/>
            <person name="Rosa B.A."/>
            <person name="Abubucker S."/>
            <person name="Hallsworth-Pepin K."/>
            <person name="Martin J."/>
            <person name="Tyagi R."/>
            <person name="Heizer E."/>
            <person name="Zhang X."/>
            <person name="Bhonagiri-Palsikar V."/>
            <person name="Minx P."/>
            <person name="Warren W.C."/>
            <person name="Wang Q."/>
            <person name="Zhan B."/>
            <person name="Hotez P.J."/>
            <person name="Sternberg P.W."/>
            <person name="Dougall A."/>
            <person name="Gaze S.T."/>
            <person name="Mulvenna J."/>
            <person name="Sotillo J."/>
            <person name="Ranganathan S."/>
            <person name="Rabelo E.M."/>
            <person name="Wilson R.K."/>
            <person name="Felgner P.L."/>
            <person name="Bethony J."/>
            <person name="Hawdon J.M."/>
            <person name="Gasser R.B."/>
            <person name="Loukas A."/>
            <person name="Mitreva M."/>
        </authorList>
    </citation>
    <scope>NUCLEOTIDE SEQUENCE [LARGE SCALE GENOMIC DNA]</scope>
</reference>
<name>W2T0E3_NECAM</name>
<dbReference type="KEGG" id="nai:NECAME_12447"/>
<feature type="compositionally biased region" description="Basic and acidic residues" evidence="1">
    <location>
        <begin position="13"/>
        <end position="28"/>
    </location>
</feature>
<proteinExistence type="predicted"/>
<evidence type="ECO:0000313" key="2">
    <source>
        <dbReference type="EMBL" id="ETN75353.1"/>
    </source>
</evidence>